<comment type="caution">
    <text evidence="1">The sequence shown here is derived from an EMBL/GenBank/DDBJ whole genome shotgun (WGS) entry which is preliminary data.</text>
</comment>
<dbReference type="EMBL" id="CM046392">
    <property type="protein sequence ID" value="KAI8556764.1"/>
    <property type="molecule type" value="Genomic_DNA"/>
</dbReference>
<protein>
    <submittedName>
        <fullName evidence="1">Uncharacterized protein</fullName>
    </submittedName>
</protein>
<reference evidence="1" key="1">
    <citation type="submission" date="2022-02" db="EMBL/GenBank/DDBJ databases">
        <title>Plant Genome Project.</title>
        <authorList>
            <person name="Zhang R.-G."/>
        </authorList>
    </citation>
    <scope>NUCLEOTIDE SEQUENCE</scope>
    <source>
        <strain evidence="1">AT1</strain>
    </source>
</reference>
<evidence type="ECO:0000313" key="2">
    <source>
        <dbReference type="Proteomes" id="UP001062846"/>
    </source>
</evidence>
<organism evidence="1 2">
    <name type="scientific">Rhododendron molle</name>
    <name type="common">Chinese azalea</name>
    <name type="synonym">Azalea mollis</name>
    <dbReference type="NCBI Taxonomy" id="49168"/>
    <lineage>
        <taxon>Eukaryota</taxon>
        <taxon>Viridiplantae</taxon>
        <taxon>Streptophyta</taxon>
        <taxon>Embryophyta</taxon>
        <taxon>Tracheophyta</taxon>
        <taxon>Spermatophyta</taxon>
        <taxon>Magnoliopsida</taxon>
        <taxon>eudicotyledons</taxon>
        <taxon>Gunneridae</taxon>
        <taxon>Pentapetalae</taxon>
        <taxon>asterids</taxon>
        <taxon>Ericales</taxon>
        <taxon>Ericaceae</taxon>
        <taxon>Ericoideae</taxon>
        <taxon>Rhodoreae</taxon>
        <taxon>Rhododendron</taxon>
    </lineage>
</organism>
<name>A0ACC0NVF2_RHOML</name>
<evidence type="ECO:0000313" key="1">
    <source>
        <dbReference type="EMBL" id="KAI8556764.1"/>
    </source>
</evidence>
<dbReference type="Proteomes" id="UP001062846">
    <property type="component" value="Chromosome 5"/>
</dbReference>
<gene>
    <name evidence="1" type="ORF">RHMOL_Rhmol05G0280600</name>
</gene>
<sequence>MGERKVLNKYYPPDFDPAKIPRQKKPKNQQVKARMMLPMTIRCATCGNYIYKGTKFNSRKEDVVSERYLRIQIFRFYFKCTKCSAELTIKTDPQNLDYVVEVGATWNFKPRRTEDEEADREKLEREKEEMGDAMKSLENRTSDSKREMDILAALDEVKSMKSRQATVSVDAMLEALQRSAEDKEKKLEEEDEALMKSLFGGPRREVNQRIADEVFDEDDDEETSSNRSKKKRRVSEEPACNPTDCLAKTSNGSKNVVKQGASSAQKLIFKCSRVRVSVSVVRKPSSASNSTKGPANQPSKPAEECKTNATSTGLLSLCQSYESDEDD</sequence>
<keyword evidence="2" id="KW-1185">Reference proteome</keyword>
<proteinExistence type="predicted"/>
<accession>A0ACC0NVF2</accession>